<organism evidence="1 2">
    <name type="scientific">Humisphaera borealis</name>
    <dbReference type="NCBI Taxonomy" id="2807512"/>
    <lineage>
        <taxon>Bacteria</taxon>
        <taxon>Pseudomonadati</taxon>
        <taxon>Planctomycetota</taxon>
        <taxon>Phycisphaerae</taxon>
        <taxon>Tepidisphaerales</taxon>
        <taxon>Tepidisphaeraceae</taxon>
        <taxon>Humisphaera</taxon>
    </lineage>
</organism>
<dbReference type="InterPro" id="IPR050682">
    <property type="entry name" value="ModA/WtpA"/>
</dbReference>
<dbReference type="GO" id="GO:0030973">
    <property type="term" value="F:molybdate ion binding"/>
    <property type="evidence" value="ECO:0007669"/>
    <property type="project" value="TreeGrafter"/>
</dbReference>
<gene>
    <name evidence="1" type="ORF">IPV69_26725</name>
</gene>
<dbReference type="Pfam" id="PF13531">
    <property type="entry name" value="SBP_bac_11"/>
    <property type="match status" value="2"/>
</dbReference>
<dbReference type="PANTHER" id="PTHR30632">
    <property type="entry name" value="MOLYBDATE-BINDING PERIPLASMIC PROTEIN"/>
    <property type="match status" value="1"/>
</dbReference>
<dbReference type="SUPFAM" id="SSF53850">
    <property type="entry name" value="Periplasmic binding protein-like II"/>
    <property type="match status" value="2"/>
</dbReference>
<dbReference type="GO" id="GO:0015689">
    <property type="term" value="P:molybdate ion transport"/>
    <property type="evidence" value="ECO:0007669"/>
    <property type="project" value="TreeGrafter"/>
</dbReference>
<keyword evidence="2" id="KW-1185">Reference proteome</keyword>
<protein>
    <submittedName>
        <fullName evidence="1">Extracellular solute-binding protein</fullName>
    </submittedName>
</protein>
<reference evidence="1 2" key="1">
    <citation type="submission" date="2020-10" db="EMBL/GenBank/DDBJ databases">
        <title>Wide distribution of Phycisphaera-like planctomycetes from WD2101 soil group in peatlands and genome analysis of the first cultivated representative.</title>
        <authorList>
            <person name="Dedysh S.N."/>
            <person name="Beletsky A.V."/>
            <person name="Ivanova A."/>
            <person name="Kulichevskaya I.S."/>
            <person name="Suzina N.E."/>
            <person name="Philippov D.A."/>
            <person name="Rakitin A.L."/>
            <person name="Mardanov A.V."/>
            <person name="Ravin N.V."/>
        </authorList>
    </citation>
    <scope>NUCLEOTIDE SEQUENCE [LARGE SCALE GENOMIC DNA]</scope>
    <source>
        <strain evidence="1 2">M1803</strain>
    </source>
</reference>
<dbReference type="Proteomes" id="UP000593765">
    <property type="component" value="Chromosome"/>
</dbReference>
<accession>A0A7M2WW94</accession>
<proteinExistence type="predicted"/>
<sequence>MKLGGFILLVLVFAGASWLWFQRQADQTATTNPVALKIFCAAGIKSPVEAVAAAYQNELGVRAELQYGGTASLLSSIRVAGGGDLFVAADDAAIVESRKLGLIREVLPLVTQTPVIAVIKGNPKGIRTLDDLLRADVKFALANPESASVGRISKRILKDRWESFSGKAAVMKPTVMEIATDVKIGSVDAAIVWDSAVAQFPELEAVTVPELAASPENASIAVLAGSTNPTAALRFARYLTSPEKGGPIFSARGFKPARGDQWAEKPRFVIYSGGVNRPAIQQTLQEFADREGVDLTTVFNGCGVLCASMKAMSQTPGNQLPDVYYACDVCFVPPVAEMFPEAIVLTEADIVLAVNKGNPRNIRSIADLAQPNLKVGICNAEQATLGFMTKAMLKQAGLLPAVMKNVCSQVPTADLLVNQLRTGSLDAAIVYEINARPAAEFIDTISIPASAGAKAVQPFAVAAKTPYPLLAHRLLDCLKSNRARFEEAGFRWRDDPTIPSKDIVLPDYLKNANNND</sequence>
<dbReference type="Gene3D" id="3.40.190.10">
    <property type="entry name" value="Periplasmic binding protein-like II"/>
    <property type="match status" value="3"/>
</dbReference>
<dbReference type="KEGG" id="hbs:IPV69_26725"/>
<evidence type="ECO:0000313" key="2">
    <source>
        <dbReference type="Proteomes" id="UP000593765"/>
    </source>
</evidence>
<dbReference type="PANTHER" id="PTHR30632:SF0">
    <property type="entry name" value="SULFATE-BINDING PROTEIN"/>
    <property type="match status" value="1"/>
</dbReference>
<dbReference type="AlphaFoldDB" id="A0A7M2WW94"/>
<dbReference type="RefSeq" id="WP_206292793.1">
    <property type="nucleotide sequence ID" value="NZ_CP063458.1"/>
</dbReference>
<name>A0A7M2WW94_9BACT</name>
<dbReference type="EMBL" id="CP063458">
    <property type="protein sequence ID" value="QOV89736.1"/>
    <property type="molecule type" value="Genomic_DNA"/>
</dbReference>
<evidence type="ECO:0000313" key="1">
    <source>
        <dbReference type="EMBL" id="QOV89736.1"/>
    </source>
</evidence>